<feature type="transmembrane region" description="Helical" evidence="10">
    <location>
        <begin position="18"/>
        <end position="36"/>
    </location>
</feature>
<dbReference type="Proteomes" id="UP000266340">
    <property type="component" value="Unassembled WGS sequence"/>
</dbReference>
<evidence type="ECO:0000256" key="8">
    <source>
        <dbReference type="ARBA" id="ARBA00023065"/>
    </source>
</evidence>
<evidence type="ECO:0000256" key="10">
    <source>
        <dbReference type="SAM" id="Phobius"/>
    </source>
</evidence>
<evidence type="ECO:0000256" key="3">
    <source>
        <dbReference type="ARBA" id="ARBA00022475"/>
    </source>
</evidence>
<evidence type="ECO:0000256" key="5">
    <source>
        <dbReference type="ARBA" id="ARBA00022692"/>
    </source>
</evidence>
<evidence type="ECO:0000313" key="11">
    <source>
        <dbReference type="EMBL" id="RIE03056.1"/>
    </source>
</evidence>
<dbReference type="AlphaFoldDB" id="A0A398CIE6"/>
<dbReference type="OrthoDB" id="9810952at2"/>
<evidence type="ECO:0000256" key="1">
    <source>
        <dbReference type="ARBA" id="ARBA00004651"/>
    </source>
</evidence>
<feature type="transmembrane region" description="Helical" evidence="10">
    <location>
        <begin position="79"/>
        <end position="103"/>
    </location>
</feature>
<dbReference type="PANTHER" id="PTHR32024:SF1">
    <property type="entry name" value="KTR SYSTEM POTASSIUM UPTAKE PROTEIN B"/>
    <property type="match status" value="1"/>
</dbReference>
<dbReference type="PANTHER" id="PTHR32024">
    <property type="entry name" value="TRK SYSTEM POTASSIUM UPTAKE PROTEIN TRKG-RELATED"/>
    <property type="match status" value="1"/>
</dbReference>
<dbReference type="InterPro" id="IPR003445">
    <property type="entry name" value="Cat_transpt"/>
</dbReference>
<protein>
    <submittedName>
        <fullName evidence="11">Trk family potassium uptake protein</fullName>
    </submittedName>
</protein>
<feature type="transmembrane region" description="Helical" evidence="10">
    <location>
        <begin position="409"/>
        <end position="429"/>
    </location>
</feature>
<keyword evidence="12" id="KW-1185">Reference proteome</keyword>
<evidence type="ECO:0000256" key="7">
    <source>
        <dbReference type="ARBA" id="ARBA00022989"/>
    </source>
</evidence>
<evidence type="ECO:0000256" key="6">
    <source>
        <dbReference type="ARBA" id="ARBA00022958"/>
    </source>
</evidence>
<keyword evidence="4" id="KW-0633">Potassium transport</keyword>
<dbReference type="InterPro" id="IPR004772">
    <property type="entry name" value="TrkH"/>
</dbReference>
<keyword evidence="9 10" id="KW-0472">Membrane</keyword>
<accession>A0A398CIE6</accession>
<keyword evidence="5 10" id="KW-0812">Transmembrane</keyword>
<evidence type="ECO:0000256" key="9">
    <source>
        <dbReference type="ARBA" id="ARBA00023136"/>
    </source>
</evidence>
<dbReference type="NCBIfam" id="TIGR00933">
    <property type="entry name" value="2a38"/>
    <property type="match status" value="1"/>
</dbReference>
<dbReference type="GO" id="GO:0015379">
    <property type="term" value="F:potassium:chloride symporter activity"/>
    <property type="evidence" value="ECO:0007669"/>
    <property type="project" value="InterPro"/>
</dbReference>
<sequence>MLFLLIRSFLSQRSPQQVLVVGFLLLIVVGSILLWLPVSSRDGHDISFHDALFTATSAVCVTGLTVVPTGQTFSLFGQIVMMILVQMGGIGFMTMTTWFALALGKRISLKERLIIKESLNQANTEGIVRLIRKVVLYSLVVESAAALLFALRWYSEMGPAKALYYGLFHSVSIFNNAGFDLFGGLGAYVNDVPFNIVSIVLILLGGVGFIVMSDLIDYRRTRRFSLHTKVVLVFSGLLFAFGGFVIFLFEYTNPVTFGQLGDGSKLLSAFFHSASLRSSGTSTVDISSMRQATQFFMIIVMFIGAAPGSTGGGIKITTFAVLLAAVWTLLRGREDVVLFRNRLSKDLVYKAVTFTMVGLALVIVPTMILSVTESGSFLSILFDTVSAYGTVGHSMGVANEDLSGFGKTLLVILMFVGRLGPVTLAYALHNKKQRKTLFRYPEGKIIIG</sequence>
<evidence type="ECO:0000256" key="2">
    <source>
        <dbReference type="ARBA" id="ARBA00022448"/>
    </source>
</evidence>
<feature type="transmembrane region" description="Helical" evidence="10">
    <location>
        <begin position="230"/>
        <end position="249"/>
    </location>
</feature>
<name>A0A398CIE6_9BACL</name>
<feature type="transmembrane region" description="Helical" evidence="10">
    <location>
        <begin position="48"/>
        <end position="67"/>
    </location>
</feature>
<keyword evidence="8" id="KW-0406">Ion transport</keyword>
<evidence type="ECO:0000313" key="12">
    <source>
        <dbReference type="Proteomes" id="UP000266340"/>
    </source>
</evidence>
<keyword evidence="3" id="KW-1003">Cell membrane</keyword>
<proteinExistence type="predicted"/>
<dbReference type="GO" id="GO:0005886">
    <property type="term" value="C:plasma membrane"/>
    <property type="evidence" value="ECO:0007669"/>
    <property type="project" value="UniProtKB-SubCell"/>
</dbReference>
<feature type="transmembrane region" description="Helical" evidence="10">
    <location>
        <begin position="347"/>
        <end position="369"/>
    </location>
</feature>
<keyword evidence="7 10" id="KW-1133">Transmembrane helix</keyword>
<reference evidence="11 12" key="1">
    <citation type="submission" date="2018-09" db="EMBL/GenBank/DDBJ databases">
        <title>Cohnella cavernae sp. nov., isolated from a karst cave.</title>
        <authorList>
            <person name="Zhu H."/>
        </authorList>
    </citation>
    <scope>NUCLEOTIDE SEQUENCE [LARGE SCALE GENOMIC DNA]</scope>
    <source>
        <strain evidence="11 12">K2E09-144</strain>
    </source>
</reference>
<organism evidence="11 12">
    <name type="scientific">Cohnella faecalis</name>
    <dbReference type="NCBI Taxonomy" id="2315694"/>
    <lineage>
        <taxon>Bacteria</taxon>
        <taxon>Bacillati</taxon>
        <taxon>Bacillota</taxon>
        <taxon>Bacilli</taxon>
        <taxon>Bacillales</taxon>
        <taxon>Paenibacillaceae</taxon>
        <taxon>Cohnella</taxon>
    </lineage>
</organism>
<gene>
    <name evidence="11" type="ORF">D3H35_20955</name>
</gene>
<feature type="transmembrane region" description="Helical" evidence="10">
    <location>
        <begin position="196"/>
        <end position="218"/>
    </location>
</feature>
<keyword evidence="2" id="KW-0813">Transport</keyword>
<comment type="caution">
    <text evidence="11">The sequence shown here is derived from an EMBL/GenBank/DDBJ whole genome shotgun (WGS) entry which is preliminary data.</text>
</comment>
<feature type="transmembrane region" description="Helical" evidence="10">
    <location>
        <begin position="295"/>
        <end position="326"/>
    </location>
</feature>
<dbReference type="RefSeq" id="WP_119151083.1">
    <property type="nucleotide sequence ID" value="NZ_JBHSOV010000042.1"/>
</dbReference>
<keyword evidence="6" id="KW-0630">Potassium</keyword>
<comment type="subcellular location">
    <subcellularLocation>
        <location evidence="1">Cell membrane</location>
        <topology evidence="1">Multi-pass membrane protein</topology>
    </subcellularLocation>
</comment>
<dbReference type="EMBL" id="QXJM01000039">
    <property type="protein sequence ID" value="RIE03056.1"/>
    <property type="molecule type" value="Genomic_DNA"/>
</dbReference>
<feature type="transmembrane region" description="Helical" evidence="10">
    <location>
        <begin position="134"/>
        <end position="154"/>
    </location>
</feature>
<evidence type="ECO:0000256" key="4">
    <source>
        <dbReference type="ARBA" id="ARBA00022538"/>
    </source>
</evidence>
<dbReference type="Pfam" id="PF02386">
    <property type="entry name" value="TrkH"/>
    <property type="match status" value="1"/>
</dbReference>